<dbReference type="AlphaFoldDB" id="A0A918Z2W1"/>
<dbReference type="CDD" id="cd05930">
    <property type="entry name" value="A_NRPS"/>
    <property type="match status" value="1"/>
</dbReference>
<dbReference type="InterPro" id="IPR020845">
    <property type="entry name" value="AMP-binding_CS"/>
</dbReference>
<dbReference type="SUPFAM" id="SSF47336">
    <property type="entry name" value="ACP-like"/>
    <property type="match status" value="1"/>
</dbReference>
<comment type="similarity">
    <text evidence="2">Belongs to the ATP-dependent AMP-binding enzyme family.</text>
</comment>
<dbReference type="SUPFAM" id="SSF56801">
    <property type="entry name" value="Acetyl-CoA synthetase-like"/>
    <property type="match status" value="1"/>
</dbReference>
<dbReference type="Gene3D" id="3.30.300.30">
    <property type="match status" value="1"/>
</dbReference>
<sequence>MNNDRTAQAVTAMAPPAADPQDVSVAVPLRPATARGLRLLAGSDGCAPAAVPLAGFWALLLRWSGHEEVQVDAASGPLRCRTDEETTFRQLLGQAGQVAHDAEASSVTYGASVPHPLVPGTGPQELRLNCAWDVQELRCTLDCAPGTFDTTELQRFAGQLSVLLTDALERPERSVQELNLLTAEERRAIVGPFNDTVRFFDDSLLLHQLVEAQVARTPDAVAVRCGTESLTYRRLNALANGLAHRLMGLGVTAGTPVGVCMGRDAELIWSLLGVLKAGGVHVPLDPDYPAERLRFMLENAGAALVVTQERWLGTLPQGVTTILVGKDDATTGLPDTDPTPQTTPDDLAYVLYTSGSTGRPKGVQLTHRSLSNRIQEMRRQYSLTERDRVLQFASASFDAAAEQIFPALMCGGSLVLRDASHWSPQDVVATLQTSQVTVAELPIALWEQVIPLLADGGPGQWLRLLILGGEQISPGSVANWFAVTSVPIHATYAPTETTITAATYVLDRPGPVLIGKPVANTQVCVMDRAGGLVPVGVPGELWIGGVGVTRGYGNRPALTAERFVPHPFAKGERMYRSGDLVRQLPDGDLEFLGRIDTQVKLRGQRVELGDVESTLVAHANVASAVAAVREDTPGDKRLVAYCVPTLGHTVDVGAVREHCRRTLPGYMVPGVIVVLDALPLTPNGKVDRRALPAPDPDAEAPGDDFVAPRNEVEQAIADVWMEILGVRHIGIRDNFFDLGGHSLLATRVTNRIEALTGVAISLVDLFRAPTVEALGRQVLERFTELESQS</sequence>
<dbReference type="FunFam" id="3.40.50.12780:FF:000012">
    <property type="entry name" value="Non-ribosomal peptide synthetase"/>
    <property type="match status" value="1"/>
</dbReference>
<dbReference type="Pfam" id="PF13193">
    <property type="entry name" value="AMP-binding_C"/>
    <property type="match status" value="1"/>
</dbReference>
<dbReference type="GO" id="GO:0044550">
    <property type="term" value="P:secondary metabolite biosynthetic process"/>
    <property type="evidence" value="ECO:0007669"/>
    <property type="project" value="UniProtKB-ARBA"/>
</dbReference>
<dbReference type="InterPro" id="IPR009081">
    <property type="entry name" value="PP-bd_ACP"/>
</dbReference>
<dbReference type="Gene3D" id="3.30.559.30">
    <property type="entry name" value="Nonribosomal peptide synthetase, condensation domain"/>
    <property type="match status" value="1"/>
</dbReference>
<keyword evidence="7" id="KW-1185">Reference proteome</keyword>
<dbReference type="PROSITE" id="PS00012">
    <property type="entry name" value="PHOSPHOPANTETHEINE"/>
    <property type="match status" value="1"/>
</dbReference>
<dbReference type="Pfam" id="PF00550">
    <property type="entry name" value="PP-binding"/>
    <property type="match status" value="1"/>
</dbReference>
<dbReference type="Gene3D" id="3.40.50.980">
    <property type="match status" value="2"/>
</dbReference>
<dbReference type="InterPro" id="IPR036736">
    <property type="entry name" value="ACP-like_sf"/>
</dbReference>
<organism evidence="6 7">
    <name type="scientific">Streptomyces capitiformicae</name>
    <dbReference type="NCBI Taxonomy" id="2014920"/>
    <lineage>
        <taxon>Bacteria</taxon>
        <taxon>Bacillati</taxon>
        <taxon>Actinomycetota</taxon>
        <taxon>Actinomycetes</taxon>
        <taxon>Kitasatosporales</taxon>
        <taxon>Streptomycetaceae</taxon>
        <taxon>Streptomyces</taxon>
    </lineage>
</organism>
<dbReference type="EMBL" id="BNAT01000019">
    <property type="protein sequence ID" value="GHE34702.1"/>
    <property type="molecule type" value="Genomic_DNA"/>
</dbReference>
<dbReference type="GO" id="GO:0017000">
    <property type="term" value="P:antibiotic biosynthetic process"/>
    <property type="evidence" value="ECO:0007669"/>
    <property type="project" value="UniProtKB-ARBA"/>
</dbReference>
<accession>A0A918Z2W1</accession>
<dbReference type="NCBIfam" id="TIGR01733">
    <property type="entry name" value="AA-adenyl-dom"/>
    <property type="match status" value="1"/>
</dbReference>
<dbReference type="InterPro" id="IPR020806">
    <property type="entry name" value="PKS_PP-bd"/>
</dbReference>
<reference evidence="6" key="1">
    <citation type="journal article" date="2014" name="Int. J. Syst. Evol. Microbiol.">
        <title>Complete genome sequence of Corynebacterium casei LMG S-19264T (=DSM 44701T), isolated from a smear-ripened cheese.</title>
        <authorList>
            <consortium name="US DOE Joint Genome Institute (JGI-PGF)"/>
            <person name="Walter F."/>
            <person name="Albersmeier A."/>
            <person name="Kalinowski J."/>
            <person name="Ruckert C."/>
        </authorList>
    </citation>
    <scope>NUCLEOTIDE SEQUENCE</scope>
    <source>
        <strain evidence="6">CGMCC 4.7403</strain>
    </source>
</reference>
<evidence type="ECO:0000256" key="4">
    <source>
        <dbReference type="ARBA" id="ARBA00022553"/>
    </source>
</evidence>
<dbReference type="GO" id="GO:0005737">
    <property type="term" value="C:cytoplasm"/>
    <property type="evidence" value="ECO:0007669"/>
    <property type="project" value="TreeGrafter"/>
</dbReference>
<dbReference type="FunFam" id="1.10.1200.10:FF:000005">
    <property type="entry name" value="Nonribosomal peptide synthetase 1"/>
    <property type="match status" value="1"/>
</dbReference>
<dbReference type="RefSeq" id="WP_189784898.1">
    <property type="nucleotide sequence ID" value="NZ_BNAT01000019.1"/>
</dbReference>
<evidence type="ECO:0000256" key="2">
    <source>
        <dbReference type="ARBA" id="ARBA00006432"/>
    </source>
</evidence>
<evidence type="ECO:0000256" key="1">
    <source>
        <dbReference type="ARBA" id="ARBA00001957"/>
    </source>
</evidence>
<dbReference type="PROSITE" id="PS50075">
    <property type="entry name" value="CARRIER"/>
    <property type="match status" value="1"/>
</dbReference>
<dbReference type="SMART" id="SM00823">
    <property type="entry name" value="PKS_PP"/>
    <property type="match status" value="1"/>
</dbReference>
<comment type="caution">
    <text evidence="6">The sequence shown here is derived from an EMBL/GenBank/DDBJ whole genome shotgun (WGS) entry which is preliminary data.</text>
</comment>
<dbReference type="SUPFAM" id="SSF52777">
    <property type="entry name" value="CoA-dependent acyltransferases"/>
    <property type="match status" value="1"/>
</dbReference>
<dbReference type="Gene3D" id="2.30.38.10">
    <property type="entry name" value="Luciferase, Domain 3"/>
    <property type="match status" value="1"/>
</dbReference>
<dbReference type="Gene3D" id="1.10.1200.10">
    <property type="entry name" value="ACP-like"/>
    <property type="match status" value="1"/>
</dbReference>
<reference evidence="6" key="2">
    <citation type="submission" date="2020-09" db="EMBL/GenBank/DDBJ databases">
        <authorList>
            <person name="Sun Q."/>
            <person name="Zhou Y."/>
        </authorList>
    </citation>
    <scope>NUCLEOTIDE SEQUENCE</scope>
    <source>
        <strain evidence="6">CGMCC 4.7403</strain>
    </source>
</reference>
<dbReference type="Proteomes" id="UP000603227">
    <property type="component" value="Unassembled WGS sequence"/>
</dbReference>
<dbReference type="InterPro" id="IPR045851">
    <property type="entry name" value="AMP-bd_C_sf"/>
</dbReference>
<dbReference type="PANTHER" id="PTHR45527">
    <property type="entry name" value="NONRIBOSOMAL PEPTIDE SYNTHETASE"/>
    <property type="match status" value="1"/>
</dbReference>
<evidence type="ECO:0000259" key="5">
    <source>
        <dbReference type="PROSITE" id="PS50075"/>
    </source>
</evidence>
<protein>
    <recommendedName>
        <fullName evidence="5">Carrier domain-containing protein</fullName>
    </recommendedName>
</protein>
<dbReference type="PRINTS" id="PR00154">
    <property type="entry name" value="AMPBINDING"/>
</dbReference>
<proteinExistence type="inferred from homology"/>
<comment type="cofactor">
    <cofactor evidence="1">
        <name>pantetheine 4'-phosphate</name>
        <dbReference type="ChEBI" id="CHEBI:47942"/>
    </cofactor>
</comment>
<feature type="domain" description="Carrier" evidence="5">
    <location>
        <begin position="707"/>
        <end position="782"/>
    </location>
</feature>
<dbReference type="FunFam" id="2.30.38.10:FF:000001">
    <property type="entry name" value="Non-ribosomal peptide synthetase PvdI"/>
    <property type="match status" value="1"/>
</dbReference>
<gene>
    <name evidence="6" type="ORF">GCM10017771_52440</name>
</gene>
<keyword evidence="4" id="KW-0597">Phosphoprotein</keyword>
<dbReference type="GO" id="GO:0031177">
    <property type="term" value="F:phosphopantetheine binding"/>
    <property type="evidence" value="ECO:0007669"/>
    <property type="project" value="InterPro"/>
</dbReference>
<dbReference type="InterPro" id="IPR010071">
    <property type="entry name" value="AA_adenyl_dom"/>
</dbReference>
<dbReference type="InterPro" id="IPR000873">
    <property type="entry name" value="AMP-dep_synth/lig_dom"/>
</dbReference>
<dbReference type="InterPro" id="IPR020459">
    <property type="entry name" value="AMP-binding"/>
</dbReference>
<dbReference type="PROSITE" id="PS00455">
    <property type="entry name" value="AMP_BINDING"/>
    <property type="match status" value="1"/>
</dbReference>
<dbReference type="GO" id="GO:0043041">
    <property type="term" value="P:amino acid activation for nonribosomal peptide biosynthetic process"/>
    <property type="evidence" value="ECO:0007669"/>
    <property type="project" value="TreeGrafter"/>
</dbReference>
<evidence type="ECO:0000313" key="6">
    <source>
        <dbReference type="EMBL" id="GHE34702.1"/>
    </source>
</evidence>
<evidence type="ECO:0000256" key="3">
    <source>
        <dbReference type="ARBA" id="ARBA00022450"/>
    </source>
</evidence>
<keyword evidence="3" id="KW-0596">Phosphopantetheine</keyword>
<dbReference type="FunFam" id="3.40.50.980:FF:000001">
    <property type="entry name" value="Non-ribosomal peptide synthetase"/>
    <property type="match status" value="1"/>
</dbReference>
<name>A0A918Z2W1_9ACTN</name>
<dbReference type="Pfam" id="PF00501">
    <property type="entry name" value="AMP-binding"/>
    <property type="match status" value="1"/>
</dbReference>
<dbReference type="FunFam" id="3.30.300.30:FF:000010">
    <property type="entry name" value="Enterobactin synthetase component F"/>
    <property type="match status" value="1"/>
</dbReference>
<dbReference type="InterPro" id="IPR025110">
    <property type="entry name" value="AMP-bd_C"/>
</dbReference>
<dbReference type="PANTHER" id="PTHR45527:SF1">
    <property type="entry name" value="FATTY ACID SYNTHASE"/>
    <property type="match status" value="1"/>
</dbReference>
<evidence type="ECO:0000313" key="7">
    <source>
        <dbReference type="Proteomes" id="UP000603227"/>
    </source>
</evidence>
<dbReference type="InterPro" id="IPR006162">
    <property type="entry name" value="Ppantetheine_attach_site"/>
</dbReference>